<evidence type="ECO:0000313" key="3">
    <source>
        <dbReference type="EMBL" id="MEX0380720.1"/>
    </source>
</evidence>
<dbReference type="InterPro" id="IPR001173">
    <property type="entry name" value="Glyco_trans_2-like"/>
</dbReference>
<organism evidence="3 4">
    <name type="scientific">Leuconostoc aquikimchii</name>
    <dbReference type="NCBI Taxonomy" id="3236804"/>
    <lineage>
        <taxon>Bacteria</taxon>
        <taxon>Bacillati</taxon>
        <taxon>Bacillota</taxon>
        <taxon>Bacilli</taxon>
        <taxon>Lactobacillales</taxon>
        <taxon>Lactobacillaceae</taxon>
        <taxon>Leuconostoc</taxon>
    </lineage>
</organism>
<keyword evidence="1" id="KW-0812">Transmembrane</keyword>
<protein>
    <submittedName>
        <fullName evidence="3">Glycosyltransferase family 2 protein</fullName>
    </submittedName>
</protein>
<dbReference type="Pfam" id="PF13632">
    <property type="entry name" value="Glyco_trans_2_3"/>
    <property type="match status" value="1"/>
</dbReference>
<dbReference type="InterPro" id="IPR029044">
    <property type="entry name" value="Nucleotide-diphossugar_trans"/>
</dbReference>
<feature type="transmembrane region" description="Helical" evidence="1">
    <location>
        <begin position="105"/>
        <end position="131"/>
    </location>
</feature>
<comment type="caution">
    <text evidence="3">The sequence shown here is derived from an EMBL/GenBank/DDBJ whole genome shotgun (WGS) entry which is preliminary data.</text>
</comment>
<dbReference type="EMBL" id="JBFPER010000001">
    <property type="protein sequence ID" value="MEX0380720.1"/>
    <property type="molecule type" value="Genomic_DNA"/>
</dbReference>
<keyword evidence="1" id="KW-1133">Transmembrane helix</keyword>
<proteinExistence type="predicted"/>
<evidence type="ECO:0000313" key="4">
    <source>
        <dbReference type="Proteomes" id="UP001556617"/>
    </source>
</evidence>
<dbReference type="SUPFAM" id="SSF53448">
    <property type="entry name" value="Nucleotide-diphospho-sugar transferases"/>
    <property type="match status" value="1"/>
</dbReference>
<sequence>MPRCTTLMGSGMFIRSDLLEEIGGFSNASDDIKTGYYLFFKGEQEQIIPVLNKVSCVETTTDLINQNVRIAMGALSFFEVFLRSDKTLSNGIRLLRLIWDALQEMLILTIFLLIICLNPITIIPISLLLILQLIFYQELYCLIGGRHKLQGFFSIVTCFFSPWMIKVFSFSKYVFGRNQDKLLMKSSKK</sequence>
<name>A0ABV3S2S8_9LACO</name>
<dbReference type="RefSeq" id="WP_367974112.1">
    <property type="nucleotide sequence ID" value="NZ_JBFPEQ010000001.1"/>
</dbReference>
<keyword evidence="4" id="KW-1185">Reference proteome</keyword>
<evidence type="ECO:0000256" key="1">
    <source>
        <dbReference type="SAM" id="Phobius"/>
    </source>
</evidence>
<accession>A0ABV3S2S8</accession>
<evidence type="ECO:0000259" key="2">
    <source>
        <dbReference type="Pfam" id="PF13632"/>
    </source>
</evidence>
<feature type="domain" description="Glycosyltransferase 2-like" evidence="2">
    <location>
        <begin position="3"/>
        <end position="131"/>
    </location>
</feature>
<keyword evidence="1" id="KW-0472">Membrane</keyword>
<reference evidence="3 4" key="1">
    <citation type="submission" date="2024-07" db="EMBL/GenBank/DDBJ databases">
        <authorList>
            <person name="Yun M."/>
        </authorList>
    </citation>
    <scope>NUCLEOTIDE SEQUENCE [LARGE SCALE GENOMIC DNA]</scope>
    <source>
        <strain evidence="3 4">MS01</strain>
    </source>
</reference>
<feature type="transmembrane region" description="Helical" evidence="1">
    <location>
        <begin position="151"/>
        <end position="175"/>
    </location>
</feature>
<dbReference type="Proteomes" id="UP001556617">
    <property type="component" value="Unassembled WGS sequence"/>
</dbReference>
<gene>
    <name evidence="3" type="ORF">AB3K24_05080</name>
</gene>